<evidence type="ECO:0000313" key="2">
    <source>
        <dbReference type="Proteomes" id="UP000693942"/>
    </source>
</evidence>
<name>A0A8J5QIJ0_FUSOX</name>
<accession>A0A8J5QIJ0</accession>
<protein>
    <submittedName>
        <fullName evidence="1">Uncharacterized protein</fullName>
    </submittedName>
</protein>
<reference evidence="1" key="1">
    <citation type="submission" date="2021-04" db="EMBL/GenBank/DDBJ databases">
        <title>First draft genome resource for Brassicaceae pathogens Fusarium oxysporum f. sp. raphani and Fusarium oxysporum f. sp. rapae.</title>
        <authorList>
            <person name="Asai S."/>
        </authorList>
    </citation>
    <scope>NUCLEOTIDE SEQUENCE</scope>
    <source>
        <strain evidence="1">Tf1262</strain>
    </source>
</reference>
<sequence length="393" mass="44031">MLIYNPDGITVSSWGFLCAEDDGVPGKVRRECFKIFLDDATLTAVRQQGLGNTPRSTIEAQRFVTDYLGKIYLHVKETVESEMGRRPWKDKIVTFLFSVPTTWESLDIINVFKGCIRNAGFEFGGADHSALVDLTEAEAAAVATLKTSPIPFECGNLFLTVDAGGGTTDLALMRITSTDGELPQMSQVTAVNGLGRVWMQSSIMRVQMEGVSHDYSHAGLGIDKGCMLFAREEIQSLFDVQLQSIITRIEDQLGWVTQNAPGEQVKYIILSGGLGSSVYVRETIQQMFTNNPHPSATEIAIVPCREPQLAVARGLLFSHQQRWENDRMPVIISHIARASYGVIVQQVYSPDQHFGEDIRDDPYERNKKWAVNQIQWLIKKVRSYHSSELPKRW</sequence>
<dbReference type="EMBL" id="JAELUR010000001">
    <property type="protein sequence ID" value="KAG7437097.1"/>
    <property type="molecule type" value="Genomic_DNA"/>
</dbReference>
<dbReference type="AlphaFoldDB" id="A0A8J5QIJ0"/>
<dbReference type="PANTHER" id="PTHR42749">
    <property type="entry name" value="CELL SHAPE-DETERMINING PROTEIN MREB"/>
    <property type="match status" value="1"/>
</dbReference>
<proteinExistence type="predicted"/>
<comment type="caution">
    <text evidence="1">The sequence shown here is derived from an EMBL/GenBank/DDBJ whole genome shotgun (WGS) entry which is preliminary data.</text>
</comment>
<dbReference type="CDD" id="cd10170">
    <property type="entry name" value="ASKHA_NBD_HSP70"/>
    <property type="match status" value="1"/>
</dbReference>
<evidence type="ECO:0000313" key="1">
    <source>
        <dbReference type="EMBL" id="KAG7437097.1"/>
    </source>
</evidence>
<organism evidence="1 2">
    <name type="scientific">Fusarium oxysporum f. sp. raphani</name>
    <dbReference type="NCBI Taxonomy" id="96318"/>
    <lineage>
        <taxon>Eukaryota</taxon>
        <taxon>Fungi</taxon>
        <taxon>Dikarya</taxon>
        <taxon>Ascomycota</taxon>
        <taxon>Pezizomycotina</taxon>
        <taxon>Sordariomycetes</taxon>
        <taxon>Hypocreomycetidae</taxon>
        <taxon>Hypocreales</taxon>
        <taxon>Nectriaceae</taxon>
        <taxon>Fusarium</taxon>
        <taxon>Fusarium oxysporum species complex</taxon>
    </lineage>
</organism>
<gene>
    <name evidence="1" type="ORF">Forpi1262_v000013</name>
</gene>
<dbReference type="Proteomes" id="UP000693942">
    <property type="component" value="Unassembled WGS sequence"/>
</dbReference>
<dbReference type="PANTHER" id="PTHR42749:SF1">
    <property type="entry name" value="CELL SHAPE-DETERMINING PROTEIN MREB"/>
    <property type="match status" value="1"/>
</dbReference>